<dbReference type="InterPro" id="IPR006638">
    <property type="entry name" value="Elp3/MiaA/NifB-like_rSAM"/>
</dbReference>
<feature type="domain" description="B12-binding" evidence="9">
    <location>
        <begin position="1"/>
        <end position="134"/>
    </location>
</feature>
<feature type="domain" description="Radical SAM core" evidence="10">
    <location>
        <begin position="161"/>
        <end position="387"/>
    </location>
</feature>
<keyword evidence="4" id="KW-0808">Transferase</keyword>
<evidence type="ECO:0000256" key="7">
    <source>
        <dbReference type="ARBA" id="ARBA00023004"/>
    </source>
</evidence>
<keyword evidence="2" id="KW-0004">4Fe-4S</keyword>
<dbReference type="InterPro" id="IPR023404">
    <property type="entry name" value="rSAM_horseshoe"/>
</dbReference>
<dbReference type="SFLD" id="SFLDG01082">
    <property type="entry name" value="B12-binding_domain_containing"/>
    <property type="match status" value="1"/>
</dbReference>
<dbReference type="SFLD" id="SFLDS00029">
    <property type="entry name" value="Radical_SAM"/>
    <property type="match status" value="1"/>
</dbReference>
<dbReference type="GO" id="GO:0003824">
    <property type="term" value="F:catalytic activity"/>
    <property type="evidence" value="ECO:0007669"/>
    <property type="project" value="InterPro"/>
</dbReference>
<evidence type="ECO:0000313" key="12">
    <source>
        <dbReference type="Proteomes" id="UP000279422"/>
    </source>
</evidence>
<proteinExistence type="predicted"/>
<dbReference type="CDD" id="cd01335">
    <property type="entry name" value="Radical_SAM"/>
    <property type="match status" value="1"/>
</dbReference>
<evidence type="ECO:0000259" key="9">
    <source>
        <dbReference type="PROSITE" id="PS51332"/>
    </source>
</evidence>
<evidence type="ECO:0000256" key="5">
    <source>
        <dbReference type="ARBA" id="ARBA00022691"/>
    </source>
</evidence>
<dbReference type="Gene3D" id="3.80.30.20">
    <property type="entry name" value="tm_1862 like domain"/>
    <property type="match status" value="1"/>
</dbReference>
<keyword evidence="3" id="KW-0489">Methyltransferase</keyword>
<dbReference type="Pfam" id="PF02310">
    <property type="entry name" value="B12-binding"/>
    <property type="match status" value="1"/>
</dbReference>
<dbReference type="PROSITE" id="PS51332">
    <property type="entry name" value="B12_BINDING"/>
    <property type="match status" value="1"/>
</dbReference>
<dbReference type="InterPro" id="IPR051198">
    <property type="entry name" value="BchE-like"/>
</dbReference>
<dbReference type="InterPro" id="IPR020612">
    <property type="entry name" value="Methylthiotransferase_CS"/>
</dbReference>
<dbReference type="Gene3D" id="3.40.50.280">
    <property type="entry name" value="Cobalamin-binding domain"/>
    <property type="match status" value="1"/>
</dbReference>
<dbReference type="GO" id="GO:0031419">
    <property type="term" value="F:cobalamin binding"/>
    <property type="evidence" value="ECO:0007669"/>
    <property type="project" value="InterPro"/>
</dbReference>
<dbReference type="PANTHER" id="PTHR43409:SF7">
    <property type="entry name" value="BLL1977 PROTEIN"/>
    <property type="match status" value="1"/>
</dbReference>
<dbReference type="EMBL" id="QMPZ01000018">
    <property type="protein sequence ID" value="RLE10084.1"/>
    <property type="molecule type" value="Genomic_DNA"/>
</dbReference>
<evidence type="ECO:0000313" key="11">
    <source>
        <dbReference type="EMBL" id="RLE10084.1"/>
    </source>
</evidence>
<reference evidence="11 12" key="1">
    <citation type="submission" date="2018-06" db="EMBL/GenBank/DDBJ databases">
        <title>Extensive metabolic versatility and redundancy in microbially diverse, dynamic hydrothermal sediments.</title>
        <authorList>
            <person name="Dombrowski N."/>
            <person name="Teske A."/>
            <person name="Baker B.J."/>
        </authorList>
    </citation>
    <scope>NUCLEOTIDE SEQUENCE [LARGE SCALE GENOMIC DNA]</scope>
    <source>
        <strain evidence="11">B47_G16</strain>
    </source>
</reference>
<dbReference type="InterPro" id="IPR034466">
    <property type="entry name" value="Methyltransferase_Class_B"/>
</dbReference>
<dbReference type="SFLD" id="SFLDG01123">
    <property type="entry name" value="methyltransferase_(Class_B)"/>
    <property type="match status" value="1"/>
</dbReference>
<evidence type="ECO:0000256" key="3">
    <source>
        <dbReference type="ARBA" id="ARBA00022603"/>
    </source>
</evidence>
<dbReference type="InterPro" id="IPR006158">
    <property type="entry name" value="Cobalamin-bd"/>
</dbReference>
<comment type="cofactor">
    <cofactor evidence="1">
        <name>[4Fe-4S] cluster</name>
        <dbReference type="ChEBI" id="CHEBI:49883"/>
    </cofactor>
</comment>
<evidence type="ECO:0000256" key="2">
    <source>
        <dbReference type="ARBA" id="ARBA00022485"/>
    </source>
</evidence>
<dbReference type="Proteomes" id="UP000279422">
    <property type="component" value="Unassembled WGS sequence"/>
</dbReference>
<evidence type="ECO:0000256" key="8">
    <source>
        <dbReference type="ARBA" id="ARBA00023014"/>
    </source>
</evidence>
<keyword evidence="6" id="KW-0479">Metal-binding</keyword>
<evidence type="ECO:0000256" key="6">
    <source>
        <dbReference type="ARBA" id="ARBA00022723"/>
    </source>
</evidence>
<dbReference type="Pfam" id="PF04055">
    <property type="entry name" value="Radical_SAM"/>
    <property type="match status" value="1"/>
</dbReference>
<dbReference type="PANTHER" id="PTHR43409">
    <property type="entry name" value="ANAEROBIC MAGNESIUM-PROTOPORPHYRIN IX MONOMETHYL ESTER CYCLASE-RELATED"/>
    <property type="match status" value="1"/>
</dbReference>
<gene>
    <name evidence="11" type="ORF">DRJ00_02540</name>
</gene>
<evidence type="ECO:0000256" key="1">
    <source>
        <dbReference type="ARBA" id="ARBA00001966"/>
    </source>
</evidence>
<keyword evidence="8" id="KW-0411">Iron-sulfur</keyword>
<dbReference type="PROSITE" id="PS01278">
    <property type="entry name" value="MTTASE_RADICAL"/>
    <property type="match status" value="1"/>
</dbReference>
<dbReference type="SMART" id="SM00729">
    <property type="entry name" value="Elp3"/>
    <property type="match status" value="1"/>
</dbReference>
<dbReference type="GO" id="GO:0046872">
    <property type="term" value="F:metal ion binding"/>
    <property type="evidence" value="ECO:0007669"/>
    <property type="project" value="UniProtKB-KW"/>
</dbReference>
<dbReference type="CDD" id="cd02068">
    <property type="entry name" value="radical_SAM_B12_BD"/>
    <property type="match status" value="1"/>
</dbReference>
<dbReference type="PROSITE" id="PS51918">
    <property type="entry name" value="RADICAL_SAM"/>
    <property type="match status" value="1"/>
</dbReference>
<evidence type="ECO:0000259" key="10">
    <source>
        <dbReference type="PROSITE" id="PS51918"/>
    </source>
</evidence>
<dbReference type="SUPFAM" id="SSF102114">
    <property type="entry name" value="Radical SAM enzymes"/>
    <property type="match status" value="1"/>
</dbReference>
<dbReference type="GO" id="GO:0051539">
    <property type="term" value="F:4 iron, 4 sulfur cluster binding"/>
    <property type="evidence" value="ECO:0007669"/>
    <property type="project" value="UniProtKB-KW"/>
</dbReference>
<organism evidence="11 12">
    <name type="scientific">Aerophobetes bacterium</name>
    <dbReference type="NCBI Taxonomy" id="2030807"/>
    <lineage>
        <taxon>Bacteria</taxon>
        <taxon>Candidatus Aerophobota</taxon>
    </lineage>
</organism>
<accession>A0A497E4Z1</accession>
<dbReference type="GO" id="GO:0005829">
    <property type="term" value="C:cytosol"/>
    <property type="evidence" value="ECO:0007669"/>
    <property type="project" value="TreeGrafter"/>
</dbReference>
<comment type="caution">
    <text evidence="11">The sequence shown here is derived from an EMBL/GenBank/DDBJ whole genome shotgun (WGS) entry which is preliminary data.</text>
</comment>
<keyword evidence="7" id="KW-0408">Iron</keyword>
<sequence>MRVELIAPTWRKKIQEKRAKRAKVFKIPPLGLLNVAAVTPPDVEVSLTDENVEEVDFDKPVDLVGVTVMTSTAPRAYEIADEFRKRKIPVVLGGPHVSFMKEEAIQHADSVVIGEAEGAWERLIEDFKRGGRSSLKKFYENEKKPDLAKIPFPRWDLLKKDSYIVTKVLHVTRGCPYNCSFCSVSRLFGRKIRYRPVDKVVDYIEKNIGESLGSRFFVFLDDNIMANRKYAKELFQALIPYKIIWMSQSSVNAAYDEELLSLAAKSGCKALFVGLETLSEESLAEIGKSQNRIGFYEEAIRRFHHYGIFVEGAFIFGFDHDKRDVFERTIRFVNKVKLDGVQYTILTPLPGTALYKKIEEEGRFIDRDWSNYDCGHIVYQPKNMSPEELQAGLNWAYKRTYSLGSIFTRLTGIFSGGRGKYLVPLFIFNLGYRRTCKNMFKKAWNPNRAGSGGRENGS</sequence>
<dbReference type="InterPro" id="IPR058240">
    <property type="entry name" value="rSAM_sf"/>
</dbReference>
<dbReference type="InterPro" id="IPR007197">
    <property type="entry name" value="rSAM"/>
</dbReference>
<dbReference type="AlphaFoldDB" id="A0A497E4Z1"/>
<protein>
    <submittedName>
        <fullName evidence="11">B12-binding domain-containing radical SAM protein</fullName>
    </submittedName>
</protein>
<evidence type="ECO:0000256" key="4">
    <source>
        <dbReference type="ARBA" id="ARBA00022679"/>
    </source>
</evidence>
<keyword evidence="5" id="KW-0949">S-adenosyl-L-methionine</keyword>
<name>A0A497E4Z1_UNCAE</name>